<dbReference type="PANTHER" id="PTHR11439:SF465">
    <property type="entry name" value="REVERSE TRANSCRIPTASE TY1_COPIA-TYPE DOMAIN-CONTAINING PROTEIN"/>
    <property type="match status" value="1"/>
</dbReference>
<name>A0AAW2WBK6_SESRA</name>
<reference evidence="3" key="2">
    <citation type="journal article" date="2024" name="Plant">
        <title>Genomic evolution and insights into agronomic trait innovations of Sesamum species.</title>
        <authorList>
            <person name="Miao H."/>
            <person name="Wang L."/>
            <person name="Qu L."/>
            <person name="Liu H."/>
            <person name="Sun Y."/>
            <person name="Le M."/>
            <person name="Wang Q."/>
            <person name="Wei S."/>
            <person name="Zheng Y."/>
            <person name="Lin W."/>
            <person name="Duan Y."/>
            <person name="Cao H."/>
            <person name="Xiong S."/>
            <person name="Wang X."/>
            <person name="Wei L."/>
            <person name="Li C."/>
            <person name="Ma Q."/>
            <person name="Ju M."/>
            <person name="Zhao R."/>
            <person name="Li G."/>
            <person name="Mu C."/>
            <person name="Tian Q."/>
            <person name="Mei H."/>
            <person name="Zhang T."/>
            <person name="Gao T."/>
            <person name="Zhang H."/>
        </authorList>
    </citation>
    <scope>NUCLEOTIDE SEQUENCE</scope>
    <source>
        <strain evidence="3">G02</strain>
    </source>
</reference>
<protein>
    <submittedName>
        <fullName evidence="3">Copia protein</fullName>
    </submittedName>
</protein>
<dbReference type="Pfam" id="PF07727">
    <property type="entry name" value="RVT_2"/>
    <property type="match status" value="1"/>
</dbReference>
<feature type="region of interest" description="Disordered" evidence="1">
    <location>
        <begin position="230"/>
        <end position="263"/>
    </location>
</feature>
<evidence type="ECO:0000256" key="1">
    <source>
        <dbReference type="SAM" id="MobiDB-lite"/>
    </source>
</evidence>
<dbReference type="PANTHER" id="PTHR11439">
    <property type="entry name" value="GAG-POL-RELATED RETROTRANSPOSON"/>
    <property type="match status" value="1"/>
</dbReference>
<organism evidence="3">
    <name type="scientific">Sesamum radiatum</name>
    <name type="common">Black benniseed</name>
    <dbReference type="NCBI Taxonomy" id="300843"/>
    <lineage>
        <taxon>Eukaryota</taxon>
        <taxon>Viridiplantae</taxon>
        <taxon>Streptophyta</taxon>
        <taxon>Embryophyta</taxon>
        <taxon>Tracheophyta</taxon>
        <taxon>Spermatophyta</taxon>
        <taxon>Magnoliopsida</taxon>
        <taxon>eudicotyledons</taxon>
        <taxon>Gunneridae</taxon>
        <taxon>Pentapetalae</taxon>
        <taxon>asterids</taxon>
        <taxon>lamiids</taxon>
        <taxon>Lamiales</taxon>
        <taxon>Pedaliaceae</taxon>
        <taxon>Sesamum</taxon>
    </lineage>
</organism>
<reference evidence="3" key="1">
    <citation type="submission" date="2020-06" db="EMBL/GenBank/DDBJ databases">
        <authorList>
            <person name="Li T."/>
            <person name="Hu X."/>
            <person name="Zhang T."/>
            <person name="Song X."/>
            <person name="Zhang H."/>
            <person name="Dai N."/>
            <person name="Sheng W."/>
            <person name="Hou X."/>
            <person name="Wei L."/>
        </authorList>
    </citation>
    <scope>NUCLEOTIDE SEQUENCE</scope>
    <source>
        <strain evidence="3">G02</strain>
        <tissue evidence="3">Leaf</tissue>
    </source>
</reference>
<evidence type="ECO:0000259" key="2">
    <source>
        <dbReference type="Pfam" id="PF07727"/>
    </source>
</evidence>
<feature type="compositionally biased region" description="Polar residues" evidence="1">
    <location>
        <begin position="250"/>
        <end position="263"/>
    </location>
</feature>
<dbReference type="InterPro" id="IPR043502">
    <property type="entry name" value="DNA/RNA_pol_sf"/>
</dbReference>
<accession>A0AAW2WBK6</accession>
<dbReference type="SUPFAM" id="SSF56672">
    <property type="entry name" value="DNA/RNA polymerases"/>
    <property type="match status" value="1"/>
</dbReference>
<dbReference type="InterPro" id="IPR013103">
    <property type="entry name" value="RVT_2"/>
</dbReference>
<comment type="caution">
    <text evidence="3">The sequence shown here is derived from an EMBL/GenBank/DDBJ whole genome shotgun (WGS) entry which is preliminary data.</text>
</comment>
<sequence>MQFLMGLHDSFSNKRSQVLMLDPLPDIEKTFSMVYAVEKQRAVHTDLEATFGHMAYQMAVNDDRKSVDKSVQWKKPFVDKRSLTCTHCHKRGHARETCFQVHGVPDWYKTLRDKKKKGKPFTANVEVREEGSTKVSSPNVTEIVAEVLKMMKKNNPISLDPLTTYANFAHFDEEFAGHASVQALKHVMEVGCNDISADIPCDICHKDKQNKQTESPTLPLPVVPLQSNYMLAPTDQPADPTKHIEHHHTPPTSTPQVNDSSTHVPLPVRRSQRHVHRLAWLNDFVSCVSNQTILYPSNGQYSLFIGTMTALQELRSYLEAVQHVEWRKAMQAELEALEQNCTWKLVHCLKMDVTNAFLHGHLKKDLYMSPPKGYSTQPGLVCKLERSIYGLKQASRQWNAELTLKLTDFGFSQLAHDHCLFTKETPTGLMALLVYVDNILVTTPTLALIQSVKDYLHSLFTIKDLRDARYFLGLEITRNEDGLYVAQTKYVQDIIQDTGLSKAKSTSTPIPLVLKLSDNSGALLIDPERYRRLIGRLLYLGFTRPDISHTVQQLSQFLTRPCDSHWQAAIHVVRYLKRAPSKGLFFPLVSSLELRAYCDADWASCTDSRRSLTALSHLWGDVEHTAATVVLPKPEFLDEDVEISVLNAG</sequence>
<gene>
    <name evidence="3" type="ORF">Sradi_0453500</name>
</gene>
<dbReference type="EMBL" id="JACGWJ010000002">
    <property type="protein sequence ID" value="KAL0437456.1"/>
    <property type="molecule type" value="Genomic_DNA"/>
</dbReference>
<evidence type="ECO:0000313" key="3">
    <source>
        <dbReference type="EMBL" id="KAL0437456.1"/>
    </source>
</evidence>
<proteinExistence type="predicted"/>
<dbReference type="AlphaFoldDB" id="A0AAW2WBK6"/>
<feature type="domain" description="Reverse transcriptase Ty1/copia-type" evidence="2">
    <location>
        <begin position="345"/>
        <end position="510"/>
    </location>
</feature>